<dbReference type="EMBL" id="FNOP01000005">
    <property type="protein sequence ID" value="SDW73429.1"/>
    <property type="molecule type" value="Genomic_DNA"/>
</dbReference>
<evidence type="ECO:0000256" key="8">
    <source>
        <dbReference type="ARBA" id="ARBA00038435"/>
    </source>
</evidence>
<sequence length="429" mass="46129">MENLILGTFCLILFFFIFTGLPLLGALALGFLLFFGYGLYRGHSFGAVLKMAWQGVLSVKTIFLVFILIGMLTAAWRASGTIGYIIALAVRFIRPSVFLLLTFWLNCAVSFLLGTSFGTAATMGVITLSIGETLGISPLYSGGAILSGTYFGDRMSPVSTSALLVSVLTGTDIYRNIGNMARFTLVPFGLASLFYLVLGLWLPGIGQVGAMVSGLYDIYNFTPWLVLPAVSILALSFFRVSVKKNMAVSIVCALALCHFVQGWPWWHLLKILVTGYHLSDPEYSGMLSGGGITSMVRVASIVCLSASFGGIFKGTGLLKGIESLFQHLEKKVGTYLSIILAALFTGMVSCNQTLSIVLTHQLCSSFVQDREQLALDLENTAVVISPLIPWSIACATILDTTGAPHTSIALAVYLFLLPVWGLVKSRSAA</sequence>
<evidence type="ECO:0000256" key="9">
    <source>
        <dbReference type="SAM" id="Phobius"/>
    </source>
</evidence>
<evidence type="ECO:0000256" key="1">
    <source>
        <dbReference type="ARBA" id="ARBA00004651"/>
    </source>
</evidence>
<dbReference type="Pfam" id="PF03553">
    <property type="entry name" value="Na_H_antiporter"/>
    <property type="match status" value="1"/>
</dbReference>
<keyword evidence="3" id="KW-0050">Antiport</keyword>
<name>A0A1H2W015_ACIFE</name>
<dbReference type="Proteomes" id="UP000182379">
    <property type="component" value="Unassembled WGS sequence"/>
</dbReference>
<keyword evidence="5 9" id="KW-0812">Transmembrane</keyword>
<proteinExistence type="inferred from homology"/>
<feature type="domain" description="Na+/H+ antiporter NhaC-like C-terminal" evidence="10">
    <location>
        <begin position="148"/>
        <end position="418"/>
    </location>
</feature>
<feature type="transmembrane region" description="Helical" evidence="9">
    <location>
        <begin position="6"/>
        <end position="39"/>
    </location>
</feature>
<dbReference type="PANTHER" id="PTHR33451">
    <property type="entry name" value="MALATE-2H(+)/NA(+)-LACTATE ANTIPORTER"/>
    <property type="match status" value="1"/>
</dbReference>
<comment type="caution">
    <text evidence="11">The sequence shown here is derived from an EMBL/GenBank/DDBJ whole genome shotgun (WGS) entry which is preliminary data.</text>
</comment>
<evidence type="ECO:0000256" key="4">
    <source>
        <dbReference type="ARBA" id="ARBA00022475"/>
    </source>
</evidence>
<evidence type="ECO:0000259" key="10">
    <source>
        <dbReference type="Pfam" id="PF03553"/>
    </source>
</evidence>
<feature type="transmembrane region" description="Helical" evidence="9">
    <location>
        <begin position="183"/>
        <end position="201"/>
    </location>
</feature>
<evidence type="ECO:0000256" key="7">
    <source>
        <dbReference type="ARBA" id="ARBA00023136"/>
    </source>
</evidence>
<dbReference type="RefSeq" id="WP_176767956.1">
    <property type="nucleotide sequence ID" value="NZ_CALAKB010000006.1"/>
</dbReference>
<dbReference type="PANTHER" id="PTHR33451:SF3">
    <property type="entry name" value="MALATE-2H(+)_NA(+)-LACTATE ANTIPORTER"/>
    <property type="match status" value="1"/>
</dbReference>
<evidence type="ECO:0000313" key="12">
    <source>
        <dbReference type="Proteomes" id="UP000182379"/>
    </source>
</evidence>
<dbReference type="InterPro" id="IPR052180">
    <property type="entry name" value="NhaC_Na-H+_Antiporter"/>
</dbReference>
<feature type="transmembrane region" description="Helical" evidence="9">
    <location>
        <begin position="221"/>
        <end position="240"/>
    </location>
</feature>
<dbReference type="AlphaFoldDB" id="A0A1H2W015"/>
<feature type="transmembrane region" description="Helical" evidence="9">
    <location>
        <begin position="406"/>
        <end position="423"/>
    </location>
</feature>
<protein>
    <submittedName>
        <fullName evidence="11">Transporter, NhaC family</fullName>
    </submittedName>
</protein>
<comment type="subcellular location">
    <subcellularLocation>
        <location evidence="1">Cell membrane</location>
        <topology evidence="1">Multi-pass membrane protein</topology>
    </subcellularLocation>
</comment>
<dbReference type="InterPro" id="IPR018461">
    <property type="entry name" value="Na/H_Antiport_NhaC-like_C"/>
</dbReference>
<evidence type="ECO:0000256" key="6">
    <source>
        <dbReference type="ARBA" id="ARBA00022989"/>
    </source>
</evidence>
<accession>A0A1H2W015</accession>
<reference evidence="11 12" key="1">
    <citation type="submission" date="2016-10" db="EMBL/GenBank/DDBJ databases">
        <authorList>
            <person name="Varghese N."/>
            <person name="Submissions S."/>
        </authorList>
    </citation>
    <scope>NUCLEOTIDE SEQUENCE [LARGE SCALE GENOMIC DNA]</scope>
    <source>
        <strain evidence="11 12">WCC6</strain>
    </source>
</reference>
<feature type="transmembrane region" description="Helical" evidence="9">
    <location>
        <begin position="332"/>
        <end position="349"/>
    </location>
</feature>
<evidence type="ECO:0000256" key="2">
    <source>
        <dbReference type="ARBA" id="ARBA00022448"/>
    </source>
</evidence>
<keyword evidence="7 9" id="KW-0472">Membrane</keyword>
<dbReference type="GO" id="GO:0005886">
    <property type="term" value="C:plasma membrane"/>
    <property type="evidence" value="ECO:0007669"/>
    <property type="project" value="UniProtKB-SubCell"/>
</dbReference>
<keyword evidence="6 9" id="KW-1133">Transmembrane helix</keyword>
<evidence type="ECO:0000313" key="11">
    <source>
        <dbReference type="EMBL" id="SDW73429.1"/>
    </source>
</evidence>
<evidence type="ECO:0000256" key="5">
    <source>
        <dbReference type="ARBA" id="ARBA00022692"/>
    </source>
</evidence>
<organism evidence="11 12">
    <name type="scientific">Acidaminococcus fermentans</name>
    <dbReference type="NCBI Taxonomy" id="905"/>
    <lineage>
        <taxon>Bacteria</taxon>
        <taxon>Bacillati</taxon>
        <taxon>Bacillota</taxon>
        <taxon>Negativicutes</taxon>
        <taxon>Acidaminococcales</taxon>
        <taxon>Acidaminococcaceae</taxon>
        <taxon>Acidaminococcus</taxon>
    </lineage>
</organism>
<keyword evidence="2" id="KW-0813">Transport</keyword>
<feature type="transmembrane region" description="Helical" evidence="9">
    <location>
        <begin position="247"/>
        <end position="266"/>
    </location>
</feature>
<evidence type="ECO:0000256" key="3">
    <source>
        <dbReference type="ARBA" id="ARBA00022449"/>
    </source>
</evidence>
<keyword evidence="4" id="KW-1003">Cell membrane</keyword>
<dbReference type="GO" id="GO:0015297">
    <property type="term" value="F:antiporter activity"/>
    <property type="evidence" value="ECO:0007669"/>
    <property type="project" value="UniProtKB-KW"/>
</dbReference>
<feature type="transmembrane region" description="Helical" evidence="9">
    <location>
        <begin position="286"/>
        <end position="312"/>
    </location>
</feature>
<feature type="transmembrane region" description="Helical" evidence="9">
    <location>
        <begin position="51"/>
        <end position="76"/>
    </location>
</feature>
<gene>
    <name evidence="11" type="ORF">SAMN05216495_10539</name>
</gene>
<comment type="similarity">
    <text evidence="8">Belongs to the NhaC Na(+)/H(+) (TC 2.A.35) antiporter family.</text>
</comment>